<keyword evidence="2" id="KW-0804">Transcription</keyword>
<proteinExistence type="inferred from homology"/>
<dbReference type="EMBL" id="JALJOT010000008">
    <property type="protein sequence ID" value="KAK9908578.1"/>
    <property type="molecule type" value="Genomic_DNA"/>
</dbReference>
<comment type="caution">
    <text evidence="4">The sequence shown here is derived from an EMBL/GenBank/DDBJ whole genome shotgun (WGS) entry which is preliminary data.</text>
</comment>
<dbReference type="Gene3D" id="1.25.70.10">
    <property type="entry name" value="Transcription termination factor 3, mitochondrial"/>
    <property type="match status" value="1"/>
</dbReference>
<dbReference type="InterPro" id="IPR038538">
    <property type="entry name" value="MTERF_sf"/>
</dbReference>
<dbReference type="Proteomes" id="UP001491310">
    <property type="component" value="Unassembled WGS sequence"/>
</dbReference>
<name>A0ABR2YNU4_9CHLO</name>
<protein>
    <submittedName>
        <fullName evidence="4">Uncharacterized protein</fullName>
    </submittedName>
</protein>
<reference evidence="4 5" key="1">
    <citation type="journal article" date="2024" name="Nat. Commun.">
        <title>Phylogenomics reveals the evolutionary origins of lichenization in chlorophyte algae.</title>
        <authorList>
            <person name="Puginier C."/>
            <person name="Libourel C."/>
            <person name="Otte J."/>
            <person name="Skaloud P."/>
            <person name="Haon M."/>
            <person name="Grisel S."/>
            <person name="Petersen M."/>
            <person name="Berrin J.G."/>
            <person name="Delaux P.M."/>
            <person name="Dal Grande F."/>
            <person name="Keller J."/>
        </authorList>
    </citation>
    <scope>NUCLEOTIDE SEQUENCE [LARGE SCALE GENOMIC DNA]</scope>
    <source>
        <strain evidence="4 5">SAG 216-7</strain>
    </source>
</reference>
<accession>A0ABR2YNU4</accession>
<evidence type="ECO:0000313" key="4">
    <source>
        <dbReference type="EMBL" id="KAK9908578.1"/>
    </source>
</evidence>
<comment type="similarity">
    <text evidence="1">Belongs to the mTERF family.</text>
</comment>
<keyword evidence="2" id="KW-0806">Transcription termination</keyword>
<evidence type="ECO:0000256" key="3">
    <source>
        <dbReference type="ARBA" id="ARBA00022946"/>
    </source>
</evidence>
<keyword evidence="2" id="KW-0805">Transcription regulation</keyword>
<evidence type="ECO:0000256" key="2">
    <source>
        <dbReference type="ARBA" id="ARBA00022472"/>
    </source>
</evidence>
<sequence>MGDRSLSSVVALAKKRKDSDTINALREALDVGRRSELDQAYQEGGAFLRSIGFEANAEISRILDVAMNPNSLFVTLRDKKRAGNAAARRLNVEEDMKPVVDCLRSCGLEQAQIVKVISGHPAVLCYSPEERVKPFFEYLASIGLGADKGNEELLRKNSSNAPLKMNALWVLPLSPSTIGQSNR</sequence>
<keyword evidence="3" id="KW-0809">Transit peptide</keyword>
<dbReference type="Pfam" id="PF02536">
    <property type="entry name" value="mTERF"/>
    <property type="match status" value="1"/>
</dbReference>
<dbReference type="InterPro" id="IPR003690">
    <property type="entry name" value="MTERF"/>
</dbReference>
<keyword evidence="5" id="KW-1185">Reference proteome</keyword>
<dbReference type="SMART" id="SM00733">
    <property type="entry name" value="Mterf"/>
    <property type="match status" value="2"/>
</dbReference>
<organism evidence="4 5">
    <name type="scientific">Coccomyxa subellipsoidea</name>
    <dbReference type="NCBI Taxonomy" id="248742"/>
    <lineage>
        <taxon>Eukaryota</taxon>
        <taxon>Viridiplantae</taxon>
        <taxon>Chlorophyta</taxon>
        <taxon>core chlorophytes</taxon>
        <taxon>Trebouxiophyceae</taxon>
        <taxon>Trebouxiophyceae incertae sedis</taxon>
        <taxon>Coccomyxaceae</taxon>
        <taxon>Coccomyxa</taxon>
    </lineage>
</organism>
<evidence type="ECO:0000256" key="1">
    <source>
        <dbReference type="ARBA" id="ARBA00007692"/>
    </source>
</evidence>
<gene>
    <name evidence="4" type="ORF">WJX75_009901</name>
</gene>
<evidence type="ECO:0000313" key="5">
    <source>
        <dbReference type="Proteomes" id="UP001491310"/>
    </source>
</evidence>